<dbReference type="OrthoDB" id="5614404at2"/>
<gene>
    <name evidence="2" type="ORF">SAMN04487861_12515</name>
</gene>
<dbReference type="EMBL" id="FOQK01000025">
    <property type="protein sequence ID" value="SFI27057.1"/>
    <property type="molecule type" value="Genomic_DNA"/>
</dbReference>
<reference evidence="2 3" key="1">
    <citation type="submission" date="2016-10" db="EMBL/GenBank/DDBJ databases">
        <authorList>
            <person name="de Groot N.N."/>
        </authorList>
    </citation>
    <scope>NUCLEOTIDE SEQUENCE [LARGE SCALE GENOMIC DNA]</scope>
    <source>
        <strain evidence="2 3">Z108</strain>
    </source>
</reference>
<evidence type="ECO:0000313" key="2">
    <source>
        <dbReference type="EMBL" id="SFI27057.1"/>
    </source>
</evidence>
<evidence type="ECO:0000256" key="1">
    <source>
        <dbReference type="ARBA" id="ARBA00022500"/>
    </source>
</evidence>
<dbReference type="AlphaFoldDB" id="A0A1I3GUH3"/>
<keyword evidence="1" id="KW-0145">Chemotaxis</keyword>
<dbReference type="Proteomes" id="UP000183639">
    <property type="component" value="Unassembled WGS sequence"/>
</dbReference>
<dbReference type="GO" id="GO:0006935">
    <property type="term" value="P:chemotaxis"/>
    <property type="evidence" value="ECO:0007669"/>
    <property type="project" value="UniProtKB-KW"/>
</dbReference>
<evidence type="ECO:0000313" key="3">
    <source>
        <dbReference type="Proteomes" id="UP000183639"/>
    </source>
</evidence>
<evidence type="ECO:0008006" key="4">
    <source>
        <dbReference type="Google" id="ProtNLM"/>
    </source>
</evidence>
<dbReference type="SUPFAM" id="SSF103039">
    <property type="entry name" value="CheC-like"/>
    <property type="match status" value="1"/>
</dbReference>
<dbReference type="InterPro" id="IPR028976">
    <property type="entry name" value="CheC-like_sf"/>
</dbReference>
<name>A0A1I3GUH3_SELRU</name>
<accession>A0A1I3GUH3</accession>
<protein>
    <recommendedName>
        <fullName evidence="4">Chemotaxis phosphatase CheX</fullName>
    </recommendedName>
</protein>
<proteinExistence type="predicted"/>
<organism evidence="2 3">
    <name type="scientific">Selenomonas ruminantium</name>
    <dbReference type="NCBI Taxonomy" id="971"/>
    <lineage>
        <taxon>Bacteria</taxon>
        <taxon>Bacillati</taxon>
        <taxon>Bacillota</taxon>
        <taxon>Negativicutes</taxon>
        <taxon>Selenomonadales</taxon>
        <taxon>Selenomonadaceae</taxon>
        <taxon>Selenomonas</taxon>
    </lineage>
</organism>
<dbReference type="Gene3D" id="3.40.1550.10">
    <property type="entry name" value="CheC-like"/>
    <property type="match status" value="1"/>
</dbReference>
<sequence>MASKYNIAQCLLNEEKHTPEEIQVLLKQGEENEGAMVRLLPKVETVDTRPVRTALLRAAGDGYSPGELSIYTAYVEIFIEKLRELVHTEAVIAQEPCQETEPSPAYAASVRIDGDFDFVGGVIASESVFLELARRYSEDDSLTEVDDMAIDACSEFLNVVQGLFSVAMARQDLEGELQLPRWGKDVVPQGSHQLCLRVYTSVGAFQIVLAVDEFF</sequence>
<dbReference type="RefSeq" id="WP_075445226.1">
    <property type="nucleotide sequence ID" value="NZ_FOQK01000025.1"/>
</dbReference>